<organism evidence="1 2">
    <name type="scientific">Caldicellulosiruptor diazotrophicus</name>
    <dbReference type="NCBI Taxonomy" id="2806205"/>
    <lineage>
        <taxon>Bacteria</taxon>
        <taxon>Bacillati</taxon>
        <taxon>Bacillota</taxon>
        <taxon>Bacillota incertae sedis</taxon>
        <taxon>Caldicellulosiruptorales</taxon>
        <taxon>Caldicellulosiruptoraceae</taxon>
        <taxon>Caldicellulosiruptor</taxon>
    </lineage>
</organism>
<name>A0ABM7NMG0_9FIRM</name>
<reference evidence="1 2" key="1">
    <citation type="submission" date="2021-02" db="EMBL/GenBank/DDBJ databases">
        <title>Nitrogen-fixing ability and nitrogen fixation related genes of thermophilic fermentative bacteria in the genus Caldicellulosiruptor.</title>
        <authorList>
            <person name="Chen Y."/>
            <person name="Nishihara A."/>
            <person name="Haruta S."/>
        </authorList>
    </citation>
    <scope>NUCLEOTIDE SEQUENCE [LARGE SCALE GENOMIC DNA]</scope>
    <source>
        <strain evidence="1 2">YA01</strain>
    </source>
</reference>
<evidence type="ECO:0000313" key="1">
    <source>
        <dbReference type="EMBL" id="BCS81276.1"/>
    </source>
</evidence>
<keyword evidence="2" id="KW-1185">Reference proteome</keyword>
<protein>
    <submittedName>
        <fullName evidence="1">Uncharacterized protein</fullName>
    </submittedName>
</protein>
<gene>
    <name evidence="1" type="ORF">CaldiYA01_12360</name>
</gene>
<sequence length="63" mass="7364">MRDSIKINKTAADKSPAILKLEYFMSGLKNRKILFHTMDVPFLLDSDINSNENPKKEKKRINR</sequence>
<accession>A0ABM7NMG0</accession>
<dbReference type="EMBL" id="AP024480">
    <property type="protein sequence ID" value="BCS81276.1"/>
    <property type="molecule type" value="Genomic_DNA"/>
</dbReference>
<proteinExistence type="predicted"/>
<dbReference type="Proteomes" id="UP000663623">
    <property type="component" value="Chromosome"/>
</dbReference>
<evidence type="ECO:0000313" key="2">
    <source>
        <dbReference type="Proteomes" id="UP000663623"/>
    </source>
</evidence>